<evidence type="ECO:0000313" key="9">
    <source>
        <dbReference type="Proteomes" id="UP001596244"/>
    </source>
</evidence>
<reference evidence="9" key="1">
    <citation type="journal article" date="2019" name="Int. J. Syst. Evol. Microbiol.">
        <title>The Global Catalogue of Microorganisms (GCM) 10K type strain sequencing project: providing services to taxonomists for standard genome sequencing and annotation.</title>
        <authorList>
            <consortium name="The Broad Institute Genomics Platform"/>
            <consortium name="The Broad Institute Genome Sequencing Center for Infectious Disease"/>
            <person name="Wu L."/>
            <person name="Ma J."/>
        </authorList>
    </citation>
    <scope>NUCLEOTIDE SEQUENCE [LARGE SCALE GENOMIC DNA]</scope>
    <source>
        <strain evidence="9">CCUG 51943</strain>
    </source>
</reference>
<dbReference type="EMBL" id="JBHSQE010000001">
    <property type="protein sequence ID" value="MFC6145286.1"/>
    <property type="molecule type" value="Genomic_DNA"/>
</dbReference>
<evidence type="ECO:0000259" key="7">
    <source>
        <dbReference type="PROSITE" id="PS50975"/>
    </source>
</evidence>
<evidence type="ECO:0000256" key="1">
    <source>
        <dbReference type="ARBA" id="ARBA00022598"/>
    </source>
</evidence>
<dbReference type="PANTHER" id="PTHR11815:SF10">
    <property type="entry name" value="SUCCINATE--COA LIGASE [GDP-FORMING] SUBUNIT BETA, MITOCHONDRIAL"/>
    <property type="match status" value="1"/>
</dbReference>
<dbReference type="Gene3D" id="3.40.50.261">
    <property type="entry name" value="Succinyl-CoA synthetase domains"/>
    <property type="match status" value="1"/>
</dbReference>
<dbReference type="GO" id="GO:0004775">
    <property type="term" value="F:succinate-CoA ligase (ADP-forming) activity"/>
    <property type="evidence" value="ECO:0007669"/>
    <property type="project" value="UniProtKB-EC"/>
</dbReference>
<dbReference type="NCBIfam" id="NF001913">
    <property type="entry name" value="PRK00696.1"/>
    <property type="match status" value="1"/>
</dbReference>
<proteinExistence type="inferred from homology"/>
<feature type="binding site" evidence="5">
    <location>
        <position position="45"/>
    </location>
    <ligand>
        <name>ATP</name>
        <dbReference type="ChEBI" id="CHEBI:30616"/>
    </ligand>
</feature>
<dbReference type="InterPro" id="IPR013650">
    <property type="entry name" value="ATP-grasp_succ-CoA_synth-type"/>
</dbReference>
<dbReference type="PROSITE" id="PS01217">
    <property type="entry name" value="SUCCINYL_COA_LIG_3"/>
    <property type="match status" value="1"/>
</dbReference>
<keyword evidence="4 5" id="KW-0460">Magnesium</keyword>
<keyword evidence="5 6" id="KW-0067">ATP-binding</keyword>
<feature type="binding site" evidence="5">
    <location>
        <begin position="314"/>
        <end position="316"/>
    </location>
    <ligand>
        <name>substrate</name>
        <note>ligand shared with subunit alpha</note>
    </ligand>
</feature>
<dbReference type="NCBIfam" id="TIGR01016">
    <property type="entry name" value="sucCoAbeta"/>
    <property type="match status" value="1"/>
</dbReference>
<feature type="binding site" evidence="5">
    <location>
        <position position="252"/>
    </location>
    <ligand>
        <name>substrate</name>
        <note>ligand shared with subunit alpha</note>
    </ligand>
</feature>
<feature type="binding site" evidence="5">
    <location>
        <begin position="52"/>
        <end position="54"/>
    </location>
    <ligand>
        <name>ATP</name>
        <dbReference type="ChEBI" id="CHEBI:30616"/>
    </ligand>
</feature>
<dbReference type="PIRSF" id="PIRSF001554">
    <property type="entry name" value="SucCS_beta"/>
    <property type="match status" value="1"/>
</dbReference>
<dbReference type="Pfam" id="PF08442">
    <property type="entry name" value="ATP-grasp_2"/>
    <property type="match status" value="1"/>
</dbReference>
<comment type="caution">
    <text evidence="5">Lacks conserved residue(s) required for the propagation of feature annotation.</text>
</comment>
<evidence type="ECO:0000256" key="6">
    <source>
        <dbReference type="PROSITE-ProRule" id="PRU00409"/>
    </source>
</evidence>
<comment type="pathway">
    <text evidence="5">Carbohydrate metabolism; tricarboxylic acid cycle; succinate from succinyl-CoA (ligase route): step 1/1.</text>
</comment>
<keyword evidence="3 5" id="KW-0547">Nucleotide-binding</keyword>
<comment type="subunit">
    <text evidence="5">Heterotetramer of two alpha and two beta subunits.</text>
</comment>
<dbReference type="InterPro" id="IPR016102">
    <property type="entry name" value="Succinyl-CoA_synth-like"/>
</dbReference>
<comment type="catalytic activity">
    <reaction evidence="5">
        <text>succinate + ATP + CoA = succinyl-CoA + ADP + phosphate</text>
        <dbReference type="Rhea" id="RHEA:17661"/>
        <dbReference type="ChEBI" id="CHEBI:30031"/>
        <dbReference type="ChEBI" id="CHEBI:30616"/>
        <dbReference type="ChEBI" id="CHEBI:43474"/>
        <dbReference type="ChEBI" id="CHEBI:57287"/>
        <dbReference type="ChEBI" id="CHEBI:57292"/>
        <dbReference type="ChEBI" id="CHEBI:456216"/>
        <dbReference type="EC" id="6.2.1.5"/>
    </reaction>
</comment>
<evidence type="ECO:0000256" key="2">
    <source>
        <dbReference type="ARBA" id="ARBA00022723"/>
    </source>
</evidence>
<dbReference type="EC" id="6.2.1.5" evidence="5"/>
<feature type="domain" description="ATP-grasp" evidence="7">
    <location>
        <begin position="9"/>
        <end position="214"/>
    </location>
</feature>
<feature type="binding site" evidence="5">
    <location>
        <position position="200"/>
    </location>
    <ligand>
        <name>Mg(2+)</name>
        <dbReference type="ChEBI" id="CHEBI:18420"/>
    </ligand>
</feature>
<dbReference type="RefSeq" id="WP_376998768.1">
    <property type="nucleotide sequence ID" value="NZ_JBHSQE010000001.1"/>
</dbReference>
<dbReference type="InterPro" id="IPR013815">
    <property type="entry name" value="ATP_grasp_subdomain_1"/>
</dbReference>
<dbReference type="InterPro" id="IPR005809">
    <property type="entry name" value="Succ_CoA_ligase-like_bsu"/>
</dbReference>
<evidence type="ECO:0000313" key="8">
    <source>
        <dbReference type="EMBL" id="MFC6145286.1"/>
    </source>
</evidence>
<feature type="binding site" evidence="5">
    <location>
        <position position="186"/>
    </location>
    <ligand>
        <name>Mg(2+)</name>
        <dbReference type="ChEBI" id="CHEBI:18420"/>
    </ligand>
</feature>
<comment type="function">
    <text evidence="5">Succinyl-CoA synthetase functions in the citric acid cycle (TCA), coupling the hydrolysis of succinyl-CoA to the synthesis of either ATP or GTP and thus represents the only step of substrate-level phosphorylation in the TCA. The beta subunit provides nucleotide specificity of the enzyme and binds the substrate succinate, while the binding sites for coenzyme A and phosphate are found in the alpha subunit.</text>
</comment>
<dbReference type="Proteomes" id="UP001596244">
    <property type="component" value="Unassembled WGS sequence"/>
</dbReference>
<name>A0ABW1Q7E0_9CORY</name>
<dbReference type="Gene3D" id="3.30.470.20">
    <property type="entry name" value="ATP-grasp fold, B domain"/>
    <property type="match status" value="1"/>
</dbReference>
<dbReference type="Pfam" id="PF00549">
    <property type="entry name" value="Ligase_CoA"/>
    <property type="match status" value="1"/>
</dbReference>
<protein>
    <recommendedName>
        <fullName evidence="5">Succinate--CoA ligase [ADP-forming] subunit beta</fullName>
        <ecNumber evidence="5">6.2.1.5</ecNumber>
    </recommendedName>
    <alternativeName>
        <fullName evidence="5">Succinyl-CoA synthetase subunit beta</fullName>
        <shortName evidence="5">SCS-beta</shortName>
    </alternativeName>
</protein>
<comment type="caution">
    <text evidence="8">The sequence shown here is derived from an EMBL/GenBank/DDBJ whole genome shotgun (WGS) entry which is preliminary data.</text>
</comment>
<organism evidence="8 9">
    <name type="scientific">Corynebacterium nasicanis</name>
    <dbReference type="NCBI Taxonomy" id="1448267"/>
    <lineage>
        <taxon>Bacteria</taxon>
        <taxon>Bacillati</taxon>
        <taxon>Actinomycetota</taxon>
        <taxon>Actinomycetes</taxon>
        <taxon>Mycobacteriales</taxon>
        <taxon>Corynebacteriaceae</taxon>
        <taxon>Corynebacterium</taxon>
    </lineage>
</organism>
<dbReference type="Gene3D" id="3.30.1490.20">
    <property type="entry name" value="ATP-grasp fold, A domain"/>
    <property type="match status" value="1"/>
</dbReference>
<dbReference type="InterPro" id="IPR011761">
    <property type="entry name" value="ATP-grasp"/>
</dbReference>
<accession>A0ABW1Q7E0</accession>
<dbReference type="SUPFAM" id="SSF56059">
    <property type="entry name" value="Glutathione synthetase ATP-binding domain-like"/>
    <property type="match status" value="1"/>
</dbReference>
<feature type="binding site" evidence="5">
    <location>
        <position position="99"/>
    </location>
    <ligand>
        <name>ATP</name>
        <dbReference type="ChEBI" id="CHEBI:30616"/>
    </ligand>
</feature>
<sequence length="383" mass="40717">MDLYEYQARDIFEAHGVPVLRGTVASSPAEARAVAAEIGGPVVVKAQVKIGGRGKAGGIRVAETPEDAYRAAEAILGLDIRGHRAEKVMIVECVDIDEEYYFSLLLDRTSRSYLAMFSVEGGVDIEHLAADRPEAIARVEVDPLGELDAETLVAALPEDVRLKVIPVLRQLLDVYRAEDATLVEVNPLVLTVGGDVLALDGKITLDDNAAFRLDNRAELADAAGHHDPVEKRAREHGLKYVTLDGSVGIIGNGAGLVMSTLDVVTAAGERHGGQRPANFLDIGGGASPETMTAALEIVLSDEQVRSVFVNVFGGITSCDAVATGIVEALTRLDEASRPIVVRLDGNSVEEGRAILEDFDHPLVTVVADMDEAADLVTELAGRN</sequence>
<dbReference type="HAMAP" id="MF_00558">
    <property type="entry name" value="Succ_CoA_beta"/>
    <property type="match status" value="1"/>
</dbReference>
<gene>
    <name evidence="5 8" type="primary">sucC</name>
    <name evidence="8" type="ORF">ACFPUZ_00495</name>
</gene>
<keyword evidence="1 5" id="KW-0436">Ligase</keyword>
<dbReference type="InterPro" id="IPR017866">
    <property type="entry name" value="Succ-CoA_synthase_bsu_CS"/>
</dbReference>
<comment type="similarity">
    <text evidence="5">Belongs to the succinate/malate CoA ligase beta subunit family.</text>
</comment>
<evidence type="ECO:0000256" key="4">
    <source>
        <dbReference type="ARBA" id="ARBA00022842"/>
    </source>
</evidence>
<evidence type="ECO:0000256" key="5">
    <source>
        <dbReference type="HAMAP-Rule" id="MF_00558"/>
    </source>
</evidence>
<dbReference type="PROSITE" id="PS50975">
    <property type="entry name" value="ATP_GRASP"/>
    <property type="match status" value="1"/>
</dbReference>
<comment type="cofactor">
    <cofactor evidence="5">
        <name>Mg(2+)</name>
        <dbReference type="ChEBI" id="CHEBI:18420"/>
    </cofactor>
    <text evidence="5">Binds 1 Mg(2+) ion per subunit.</text>
</comment>
<keyword evidence="5" id="KW-0816">Tricarboxylic acid cycle</keyword>
<keyword evidence="9" id="KW-1185">Reference proteome</keyword>
<dbReference type="PANTHER" id="PTHR11815">
    <property type="entry name" value="SUCCINYL-COA SYNTHETASE BETA CHAIN"/>
    <property type="match status" value="1"/>
</dbReference>
<comment type="catalytic activity">
    <reaction evidence="5">
        <text>GTP + succinate + CoA = succinyl-CoA + GDP + phosphate</text>
        <dbReference type="Rhea" id="RHEA:22120"/>
        <dbReference type="ChEBI" id="CHEBI:30031"/>
        <dbReference type="ChEBI" id="CHEBI:37565"/>
        <dbReference type="ChEBI" id="CHEBI:43474"/>
        <dbReference type="ChEBI" id="CHEBI:57287"/>
        <dbReference type="ChEBI" id="CHEBI:57292"/>
        <dbReference type="ChEBI" id="CHEBI:58189"/>
    </reaction>
</comment>
<feature type="binding site" evidence="5">
    <location>
        <position position="94"/>
    </location>
    <ligand>
        <name>ATP</name>
        <dbReference type="ChEBI" id="CHEBI:30616"/>
    </ligand>
</feature>
<keyword evidence="2 5" id="KW-0479">Metal-binding</keyword>
<dbReference type="InterPro" id="IPR005811">
    <property type="entry name" value="SUCC_ACL_C"/>
</dbReference>
<dbReference type="SUPFAM" id="SSF52210">
    <property type="entry name" value="Succinyl-CoA synthetase domains"/>
    <property type="match status" value="1"/>
</dbReference>
<evidence type="ECO:0000256" key="3">
    <source>
        <dbReference type="ARBA" id="ARBA00022741"/>
    </source>
</evidence>